<sequence length="258" mass="29396">MKLAFAVLLLWSITFISLAQPVSPGKPLMSPEEISKDVMSWGRYDAGHLRLSGDFKAYDQRAALIGKDQFLKQLASGSYLPVKLSANDGVLKYQLYKMPAKTESSLKEVIKDYGKRYYNYYKREGQPIPGFNFKDVNGRVYSKLNTKGKIVVLKCWFIACTACVEEMPRLNQVVDQYKNRKDVVFISLAFDSKKKLDVFLKKSKFSYAVVPDQEGYMRDQLQINSYPTHLIVNKKGMVVKVVNSAEDMIRALNKESAL</sequence>
<dbReference type="AlphaFoldDB" id="A0A1D7QI16"/>
<protein>
    <recommendedName>
        <fullName evidence="2">Thioredoxin domain-containing protein</fullName>
    </recommendedName>
</protein>
<feature type="chain" id="PRO_5009098714" description="Thioredoxin domain-containing protein" evidence="1">
    <location>
        <begin position="20"/>
        <end position="258"/>
    </location>
</feature>
<dbReference type="RefSeq" id="WP_069379973.1">
    <property type="nucleotide sequence ID" value="NZ_CP017141.1"/>
</dbReference>
<dbReference type="EMBL" id="CP017141">
    <property type="protein sequence ID" value="AOM78308.1"/>
    <property type="molecule type" value="Genomic_DNA"/>
</dbReference>
<keyword evidence="4" id="KW-1185">Reference proteome</keyword>
<dbReference type="PANTHER" id="PTHR42852">
    <property type="entry name" value="THIOL:DISULFIDE INTERCHANGE PROTEIN DSBE"/>
    <property type="match status" value="1"/>
</dbReference>
<feature type="signal peptide" evidence="1">
    <location>
        <begin position="1"/>
        <end position="19"/>
    </location>
</feature>
<dbReference type="PROSITE" id="PS51352">
    <property type="entry name" value="THIOREDOXIN_2"/>
    <property type="match status" value="1"/>
</dbReference>
<reference evidence="3 4" key="1">
    <citation type="submission" date="2016-08" db="EMBL/GenBank/DDBJ databases">
        <authorList>
            <person name="Seilhamer J.J."/>
        </authorList>
    </citation>
    <scope>NUCLEOTIDE SEQUENCE [LARGE SCALE GENOMIC DNA]</scope>
    <source>
        <strain evidence="3 4">DX4</strain>
    </source>
</reference>
<dbReference type="InterPro" id="IPR050553">
    <property type="entry name" value="Thioredoxin_ResA/DsbE_sf"/>
</dbReference>
<evidence type="ECO:0000313" key="3">
    <source>
        <dbReference type="EMBL" id="AOM78308.1"/>
    </source>
</evidence>
<dbReference type="InterPro" id="IPR013766">
    <property type="entry name" value="Thioredoxin_domain"/>
</dbReference>
<dbReference type="OrthoDB" id="9815205at2"/>
<keyword evidence="1" id="KW-0732">Signal</keyword>
<dbReference type="CDD" id="cd02966">
    <property type="entry name" value="TlpA_like_family"/>
    <property type="match status" value="1"/>
</dbReference>
<proteinExistence type="predicted"/>
<evidence type="ECO:0000259" key="2">
    <source>
        <dbReference type="PROSITE" id="PS51352"/>
    </source>
</evidence>
<dbReference type="KEGG" id="psty:BFS30_14680"/>
<evidence type="ECO:0000256" key="1">
    <source>
        <dbReference type="SAM" id="SignalP"/>
    </source>
</evidence>
<gene>
    <name evidence="3" type="ORF">BFS30_14680</name>
</gene>
<accession>A0A1D7QI16</accession>
<name>A0A1D7QI16_9SPHI</name>
<dbReference type="InterPro" id="IPR000866">
    <property type="entry name" value="AhpC/TSA"/>
</dbReference>
<dbReference type="Proteomes" id="UP000094313">
    <property type="component" value="Chromosome"/>
</dbReference>
<dbReference type="InterPro" id="IPR036249">
    <property type="entry name" value="Thioredoxin-like_sf"/>
</dbReference>
<evidence type="ECO:0000313" key="4">
    <source>
        <dbReference type="Proteomes" id="UP000094313"/>
    </source>
</evidence>
<dbReference type="GO" id="GO:0016209">
    <property type="term" value="F:antioxidant activity"/>
    <property type="evidence" value="ECO:0007669"/>
    <property type="project" value="InterPro"/>
</dbReference>
<dbReference type="PANTHER" id="PTHR42852:SF17">
    <property type="entry name" value="THIOREDOXIN-LIKE PROTEIN HI_1115"/>
    <property type="match status" value="1"/>
</dbReference>
<dbReference type="SUPFAM" id="SSF52833">
    <property type="entry name" value="Thioredoxin-like"/>
    <property type="match status" value="1"/>
</dbReference>
<dbReference type="Pfam" id="PF00578">
    <property type="entry name" value="AhpC-TSA"/>
    <property type="match status" value="1"/>
</dbReference>
<dbReference type="Gene3D" id="3.40.30.10">
    <property type="entry name" value="Glutaredoxin"/>
    <property type="match status" value="1"/>
</dbReference>
<organism evidence="3 4">
    <name type="scientific">Pedobacter steynii</name>
    <dbReference type="NCBI Taxonomy" id="430522"/>
    <lineage>
        <taxon>Bacteria</taxon>
        <taxon>Pseudomonadati</taxon>
        <taxon>Bacteroidota</taxon>
        <taxon>Sphingobacteriia</taxon>
        <taxon>Sphingobacteriales</taxon>
        <taxon>Sphingobacteriaceae</taxon>
        <taxon>Pedobacter</taxon>
    </lineage>
</organism>
<feature type="domain" description="Thioredoxin" evidence="2">
    <location>
        <begin position="122"/>
        <end position="258"/>
    </location>
</feature>
<dbReference type="GO" id="GO:0016491">
    <property type="term" value="F:oxidoreductase activity"/>
    <property type="evidence" value="ECO:0007669"/>
    <property type="project" value="InterPro"/>
</dbReference>